<evidence type="ECO:0000313" key="9">
    <source>
        <dbReference type="EMBL" id="KAF2481991.1"/>
    </source>
</evidence>
<sequence>MTQQQPSTTTPAPDLPPPQTFDILPTIHELLARIDHATPTNNSNNASNATTTTTPTTPSDPLGALYTDLTPLEPKDLPNEVLVVKAKIRAALKQLEKLPDMGRGVEEQVEEIAELEARIRRQREMVGVLGGLAGGVQLGRG</sequence>
<name>A0A6A6PQM7_9PEZI</name>
<keyword evidence="3 7" id="KW-0805">Transcription regulation</keyword>
<evidence type="ECO:0000256" key="4">
    <source>
        <dbReference type="ARBA" id="ARBA00023159"/>
    </source>
</evidence>
<dbReference type="EMBL" id="MU001637">
    <property type="protein sequence ID" value="KAF2481991.1"/>
    <property type="molecule type" value="Genomic_DNA"/>
</dbReference>
<dbReference type="Proteomes" id="UP000799767">
    <property type="component" value="Unassembled WGS sequence"/>
</dbReference>
<evidence type="ECO:0000256" key="7">
    <source>
        <dbReference type="RuleBase" id="RU364145"/>
    </source>
</evidence>
<keyword evidence="5 7" id="KW-0804">Transcription</keyword>
<comment type="subunit">
    <text evidence="7">Component of the Mediator complex.</text>
</comment>
<feature type="region of interest" description="Disordered" evidence="8">
    <location>
        <begin position="34"/>
        <end position="65"/>
    </location>
</feature>
<dbReference type="Pfam" id="PF07544">
    <property type="entry name" value="Med9"/>
    <property type="match status" value="1"/>
</dbReference>
<feature type="compositionally biased region" description="Low complexity" evidence="8">
    <location>
        <begin position="1"/>
        <end position="12"/>
    </location>
</feature>
<gene>
    <name evidence="7" type="primary">MED9</name>
    <name evidence="9" type="ORF">BDY17DRAFT_354654</name>
</gene>
<dbReference type="AlphaFoldDB" id="A0A6A6PQM7"/>
<keyword evidence="10" id="KW-1185">Reference proteome</keyword>
<organism evidence="9 10">
    <name type="scientific">Neohortaea acidophila</name>
    <dbReference type="NCBI Taxonomy" id="245834"/>
    <lineage>
        <taxon>Eukaryota</taxon>
        <taxon>Fungi</taxon>
        <taxon>Dikarya</taxon>
        <taxon>Ascomycota</taxon>
        <taxon>Pezizomycotina</taxon>
        <taxon>Dothideomycetes</taxon>
        <taxon>Dothideomycetidae</taxon>
        <taxon>Mycosphaerellales</taxon>
        <taxon>Teratosphaeriaceae</taxon>
        <taxon>Neohortaea</taxon>
    </lineage>
</organism>
<comment type="similarity">
    <text evidence="2 7">Belongs to the Mediator complex subunit 9 family.</text>
</comment>
<feature type="region of interest" description="Disordered" evidence="8">
    <location>
        <begin position="1"/>
        <end position="22"/>
    </location>
</feature>
<reference evidence="9" key="1">
    <citation type="journal article" date="2020" name="Stud. Mycol.">
        <title>101 Dothideomycetes genomes: a test case for predicting lifestyles and emergence of pathogens.</title>
        <authorList>
            <person name="Haridas S."/>
            <person name="Albert R."/>
            <person name="Binder M."/>
            <person name="Bloem J."/>
            <person name="Labutti K."/>
            <person name="Salamov A."/>
            <person name="Andreopoulos B."/>
            <person name="Baker S."/>
            <person name="Barry K."/>
            <person name="Bills G."/>
            <person name="Bluhm B."/>
            <person name="Cannon C."/>
            <person name="Castanera R."/>
            <person name="Culley D."/>
            <person name="Daum C."/>
            <person name="Ezra D."/>
            <person name="Gonzalez J."/>
            <person name="Henrissat B."/>
            <person name="Kuo A."/>
            <person name="Liang C."/>
            <person name="Lipzen A."/>
            <person name="Lutzoni F."/>
            <person name="Magnuson J."/>
            <person name="Mondo S."/>
            <person name="Nolan M."/>
            <person name="Ohm R."/>
            <person name="Pangilinan J."/>
            <person name="Park H.-J."/>
            <person name="Ramirez L."/>
            <person name="Alfaro M."/>
            <person name="Sun H."/>
            <person name="Tritt A."/>
            <person name="Yoshinaga Y."/>
            <person name="Zwiers L.-H."/>
            <person name="Turgeon B."/>
            <person name="Goodwin S."/>
            <person name="Spatafora J."/>
            <person name="Crous P."/>
            <person name="Grigoriev I."/>
        </authorList>
    </citation>
    <scope>NUCLEOTIDE SEQUENCE</scope>
    <source>
        <strain evidence="9">CBS 113389</strain>
    </source>
</reference>
<dbReference type="GO" id="GO:0016592">
    <property type="term" value="C:mediator complex"/>
    <property type="evidence" value="ECO:0007669"/>
    <property type="project" value="InterPro"/>
</dbReference>
<dbReference type="GO" id="GO:0006357">
    <property type="term" value="P:regulation of transcription by RNA polymerase II"/>
    <property type="evidence" value="ECO:0007669"/>
    <property type="project" value="InterPro"/>
</dbReference>
<dbReference type="InterPro" id="IPR011425">
    <property type="entry name" value="Med9"/>
</dbReference>
<dbReference type="GO" id="GO:0003712">
    <property type="term" value="F:transcription coregulator activity"/>
    <property type="evidence" value="ECO:0007669"/>
    <property type="project" value="InterPro"/>
</dbReference>
<evidence type="ECO:0000256" key="3">
    <source>
        <dbReference type="ARBA" id="ARBA00023015"/>
    </source>
</evidence>
<evidence type="ECO:0000256" key="2">
    <source>
        <dbReference type="ARBA" id="ARBA00008089"/>
    </source>
</evidence>
<keyword evidence="4 7" id="KW-0010">Activator</keyword>
<accession>A0A6A6PQM7</accession>
<evidence type="ECO:0000256" key="8">
    <source>
        <dbReference type="SAM" id="MobiDB-lite"/>
    </source>
</evidence>
<evidence type="ECO:0000256" key="5">
    <source>
        <dbReference type="ARBA" id="ARBA00023163"/>
    </source>
</evidence>
<evidence type="ECO:0000313" key="10">
    <source>
        <dbReference type="Proteomes" id="UP000799767"/>
    </source>
</evidence>
<keyword evidence="6 7" id="KW-0539">Nucleus</keyword>
<comment type="subcellular location">
    <subcellularLocation>
        <location evidence="1 7">Nucleus</location>
    </subcellularLocation>
</comment>
<protein>
    <recommendedName>
        <fullName evidence="7">Mediator of RNA polymerase II transcription subunit 9</fullName>
    </recommendedName>
    <alternativeName>
        <fullName evidence="7">Mediator complex subunit 9</fullName>
    </alternativeName>
</protein>
<evidence type="ECO:0000256" key="1">
    <source>
        <dbReference type="ARBA" id="ARBA00004123"/>
    </source>
</evidence>
<proteinExistence type="inferred from homology"/>
<dbReference type="OrthoDB" id="5414694at2759"/>
<evidence type="ECO:0000256" key="6">
    <source>
        <dbReference type="ARBA" id="ARBA00023242"/>
    </source>
</evidence>
<comment type="function">
    <text evidence="7">Component of the Mediator complex, a coactivator involved in the regulated transcription of nearly all RNA polymerase II-dependent genes. Mediator functions as a bridge to convey information from gene-specific regulatory proteins to the basal RNA polymerase II transcription machinery. Mediator is recruited to promoters by direct interactions with regulatory proteins and serves as a scaffold for the assembly of a functional preinitiation complex with RNA polymerase II and the general transcription factors.</text>
</comment>
<feature type="compositionally biased region" description="Low complexity" evidence="8">
    <location>
        <begin position="37"/>
        <end position="59"/>
    </location>
</feature>